<dbReference type="Pfam" id="PF13516">
    <property type="entry name" value="LRR_6"/>
    <property type="match status" value="1"/>
</dbReference>
<evidence type="ECO:0000313" key="1">
    <source>
        <dbReference type="EMBL" id="RKO97056.1"/>
    </source>
</evidence>
<gene>
    <name evidence="1" type="ORF">CAUPRSCDRAFT_11255</name>
</gene>
<dbReference type="EMBL" id="ML009435">
    <property type="protein sequence ID" value="RKO97056.1"/>
    <property type="molecule type" value="Genomic_DNA"/>
</dbReference>
<accession>A0A4P9X092</accession>
<dbReference type="InterPro" id="IPR006553">
    <property type="entry name" value="Leu-rich_rpt_Cys-con_subtyp"/>
</dbReference>
<dbReference type="InterPro" id="IPR001611">
    <property type="entry name" value="Leu-rich_rpt"/>
</dbReference>
<dbReference type="AlphaFoldDB" id="A0A4P9X092"/>
<dbReference type="SUPFAM" id="SSF52047">
    <property type="entry name" value="RNI-like"/>
    <property type="match status" value="1"/>
</dbReference>
<protein>
    <recommendedName>
        <fullName evidence="3">RNI-like protein</fullName>
    </recommendedName>
</protein>
<dbReference type="InterPro" id="IPR032675">
    <property type="entry name" value="LRR_dom_sf"/>
</dbReference>
<dbReference type="Proteomes" id="UP000268535">
    <property type="component" value="Unassembled WGS sequence"/>
</dbReference>
<reference evidence="2" key="1">
    <citation type="journal article" date="2018" name="Nat. Microbiol.">
        <title>Leveraging single-cell genomics to expand the fungal tree of life.</title>
        <authorList>
            <person name="Ahrendt S.R."/>
            <person name="Quandt C.A."/>
            <person name="Ciobanu D."/>
            <person name="Clum A."/>
            <person name="Salamov A."/>
            <person name="Andreopoulos B."/>
            <person name="Cheng J.F."/>
            <person name="Woyke T."/>
            <person name="Pelin A."/>
            <person name="Henrissat B."/>
            <person name="Reynolds N.K."/>
            <person name="Benny G.L."/>
            <person name="Smith M.E."/>
            <person name="James T.Y."/>
            <person name="Grigoriev I.V."/>
        </authorList>
    </citation>
    <scope>NUCLEOTIDE SEQUENCE [LARGE SCALE GENOMIC DNA]</scope>
    <source>
        <strain evidence="2">ATCC 52028</strain>
    </source>
</reference>
<name>A0A4P9X092_9FUNG</name>
<sequence>MAIAGVCARWRSLILNPVFAVSEDHDGCDYDANDASHMNRDIGHQTDAVSRRTVIESLEVLSTLGLWSQASLTITSPHDFGFQLIQTPTVARRLRRLVCQSGDLLGDGERMHGCLVALPALTSLDLSRTVISDAVLTMLPAWCPGLRALNLTSCTGITTDGLMALAPLGKNTLELLDVSRSAALPAKTELSNPAGNARAKFDLTNWSALRVLRAKHLPHLSTRAVAPLVATLTYVATYPSSRDHF</sequence>
<evidence type="ECO:0008006" key="3">
    <source>
        <dbReference type="Google" id="ProtNLM"/>
    </source>
</evidence>
<proteinExistence type="predicted"/>
<evidence type="ECO:0000313" key="2">
    <source>
        <dbReference type="Proteomes" id="UP000268535"/>
    </source>
</evidence>
<organism evidence="1 2">
    <name type="scientific">Caulochytrium protostelioides</name>
    <dbReference type="NCBI Taxonomy" id="1555241"/>
    <lineage>
        <taxon>Eukaryota</taxon>
        <taxon>Fungi</taxon>
        <taxon>Fungi incertae sedis</taxon>
        <taxon>Chytridiomycota</taxon>
        <taxon>Chytridiomycota incertae sedis</taxon>
        <taxon>Chytridiomycetes</taxon>
        <taxon>Caulochytriales</taxon>
        <taxon>Caulochytriaceae</taxon>
        <taxon>Caulochytrium</taxon>
    </lineage>
</organism>
<dbReference type="Gene3D" id="3.80.10.10">
    <property type="entry name" value="Ribonuclease Inhibitor"/>
    <property type="match status" value="1"/>
</dbReference>
<dbReference type="SMART" id="SM00367">
    <property type="entry name" value="LRR_CC"/>
    <property type="match status" value="1"/>
</dbReference>